<feature type="domain" description="ABC transporter" evidence="8">
    <location>
        <begin position="25"/>
        <end position="275"/>
    </location>
</feature>
<dbReference type="Gene3D" id="3.40.50.300">
    <property type="entry name" value="P-loop containing nucleotide triphosphate hydrolases"/>
    <property type="match status" value="2"/>
</dbReference>
<dbReference type="CDD" id="cd03257">
    <property type="entry name" value="ABC_NikE_OppD_transporters"/>
    <property type="match status" value="2"/>
</dbReference>
<evidence type="ECO:0000256" key="6">
    <source>
        <dbReference type="ARBA" id="ARBA00022840"/>
    </source>
</evidence>
<comment type="similarity">
    <text evidence="2">Belongs to the ABC transporter superfamily.</text>
</comment>
<dbReference type="SMART" id="SM00382">
    <property type="entry name" value="AAA"/>
    <property type="match status" value="2"/>
</dbReference>
<dbReference type="InterPro" id="IPR050388">
    <property type="entry name" value="ABC_Ni/Peptide_Import"/>
</dbReference>
<evidence type="ECO:0000259" key="8">
    <source>
        <dbReference type="PROSITE" id="PS50893"/>
    </source>
</evidence>
<sequence length="551" mass="60233">MSDPVPSDPVPDTPLANPAPADAVLSVRDLTVSLPVQMDRRHAVEAISFDLRRGEILCIIGESGSGKSVTASTVMGLLPPIMKVAGGRIIYAGQDLLALPERQRRALRGKSLSMIFQDPLSALNPLMTIGAQIDEVLVAHGWRDRSQRDAKVLELLTEVGLPDPPLLRHQYPFRLSGGQRQRVMIAIALALDPDVLIADEPTTALDVTTQKQILDLIRRIQRQKGMSVMFITHDFGVVADIADRVIVMEKGLLVEQGPAAQVLTAPRHPYTQRLIAAVPHLREADKELGPDAPVVLEVSGLDKTYRTSSGFLGRRREVQAVRDLGFTLRRGQTVGVVGESGSGKSSMGKVLMKLTDADAGQILLDGTDILPLTEAQFRPLRPRIQMVFQDPYASLNPRQTVGASLTVGPVAQGMKPAEARAKAHEILRQVGLDPMAYQRFPHEFSGGQRQRIGIARALMFDPEIIIADEAVSALDVSIQAQILELFARIQQERHLAMIFITHDLRVASQICDHVLVMHRGKVVESGPPARIFRAPQNDYTRSLVAAIPGHV</sequence>
<dbReference type="GO" id="GO:0055085">
    <property type="term" value="P:transmembrane transport"/>
    <property type="evidence" value="ECO:0007669"/>
    <property type="project" value="UniProtKB-ARBA"/>
</dbReference>
<dbReference type="GO" id="GO:0005524">
    <property type="term" value="F:ATP binding"/>
    <property type="evidence" value="ECO:0007669"/>
    <property type="project" value="UniProtKB-KW"/>
</dbReference>
<keyword evidence="7" id="KW-0472">Membrane</keyword>
<keyword evidence="5" id="KW-0547">Nucleotide-binding</keyword>
<dbReference type="SUPFAM" id="SSF52540">
    <property type="entry name" value="P-loop containing nucleoside triphosphate hydrolases"/>
    <property type="match status" value="2"/>
</dbReference>
<dbReference type="GO" id="GO:0015833">
    <property type="term" value="P:peptide transport"/>
    <property type="evidence" value="ECO:0007669"/>
    <property type="project" value="InterPro"/>
</dbReference>
<keyword evidence="4" id="KW-1003">Cell membrane</keyword>
<keyword evidence="10" id="KW-1185">Reference proteome</keyword>
<dbReference type="InterPro" id="IPR013563">
    <property type="entry name" value="Oligopep_ABC_C"/>
</dbReference>
<dbReference type="PANTHER" id="PTHR43297:SF2">
    <property type="entry name" value="DIPEPTIDE TRANSPORT ATP-BINDING PROTEIN DPPD"/>
    <property type="match status" value="1"/>
</dbReference>
<organism evidence="9 10">
    <name type="scientific">Paracoccus shanxieyensis</name>
    <dbReference type="NCBI Taxonomy" id="2675752"/>
    <lineage>
        <taxon>Bacteria</taxon>
        <taxon>Pseudomonadati</taxon>
        <taxon>Pseudomonadota</taxon>
        <taxon>Alphaproteobacteria</taxon>
        <taxon>Rhodobacterales</taxon>
        <taxon>Paracoccaceae</taxon>
        <taxon>Paracoccus</taxon>
    </lineage>
</organism>
<feature type="domain" description="ABC transporter" evidence="8">
    <location>
        <begin position="296"/>
        <end position="544"/>
    </location>
</feature>
<dbReference type="Pfam" id="PF08352">
    <property type="entry name" value="oligo_HPY"/>
    <property type="match status" value="2"/>
</dbReference>
<evidence type="ECO:0000256" key="1">
    <source>
        <dbReference type="ARBA" id="ARBA00004417"/>
    </source>
</evidence>
<name>A0A6L6J2Q9_9RHOB</name>
<comment type="caution">
    <text evidence="9">The sequence shown here is derived from an EMBL/GenBank/DDBJ whole genome shotgun (WGS) entry which is preliminary data.</text>
</comment>
<dbReference type="InterPro" id="IPR017871">
    <property type="entry name" value="ABC_transporter-like_CS"/>
</dbReference>
<comment type="subcellular location">
    <subcellularLocation>
        <location evidence="1">Cell inner membrane</location>
        <topology evidence="1">Peripheral membrane protein</topology>
    </subcellularLocation>
</comment>
<dbReference type="PROSITE" id="PS50893">
    <property type="entry name" value="ABC_TRANSPORTER_2"/>
    <property type="match status" value="2"/>
</dbReference>
<dbReference type="InterPro" id="IPR027417">
    <property type="entry name" value="P-loop_NTPase"/>
</dbReference>
<dbReference type="Pfam" id="PF00005">
    <property type="entry name" value="ABC_tran"/>
    <property type="match status" value="2"/>
</dbReference>
<dbReference type="FunFam" id="3.40.50.300:FF:000016">
    <property type="entry name" value="Oligopeptide ABC transporter ATP-binding component"/>
    <property type="match status" value="1"/>
</dbReference>
<evidence type="ECO:0000256" key="7">
    <source>
        <dbReference type="ARBA" id="ARBA00023136"/>
    </source>
</evidence>
<dbReference type="RefSeq" id="WP_155045548.1">
    <property type="nucleotide sequence ID" value="NZ_WMIH01000015.1"/>
</dbReference>
<evidence type="ECO:0000313" key="10">
    <source>
        <dbReference type="Proteomes" id="UP000478740"/>
    </source>
</evidence>
<dbReference type="AlphaFoldDB" id="A0A6L6J2Q9"/>
<dbReference type="PROSITE" id="PS00211">
    <property type="entry name" value="ABC_TRANSPORTER_1"/>
    <property type="match status" value="2"/>
</dbReference>
<dbReference type="InterPro" id="IPR003439">
    <property type="entry name" value="ABC_transporter-like_ATP-bd"/>
</dbReference>
<dbReference type="GO" id="GO:0016887">
    <property type="term" value="F:ATP hydrolysis activity"/>
    <property type="evidence" value="ECO:0007669"/>
    <property type="project" value="InterPro"/>
</dbReference>
<evidence type="ECO:0000256" key="3">
    <source>
        <dbReference type="ARBA" id="ARBA00022448"/>
    </source>
</evidence>
<proteinExistence type="inferred from homology"/>
<dbReference type="NCBIfam" id="NF007739">
    <property type="entry name" value="PRK10419.1"/>
    <property type="match status" value="2"/>
</dbReference>
<evidence type="ECO:0000313" key="9">
    <source>
        <dbReference type="EMBL" id="MTH65672.1"/>
    </source>
</evidence>
<gene>
    <name evidence="9" type="ORF">GL284_15480</name>
</gene>
<dbReference type="InterPro" id="IPR003593">
    <property type="entry name" value="AAA+_ATPase"/>
</dbReference>
<accession>A0A6L6J2Q9</accession>
<dbReference type="PANTHER" id="PTHR43297">
    <property type="entry name" value="OLIGOPEPTIDE TRANSPORT ATP-BINDING PROTEIN APPD"/>
    <property type="match status" value="1"/>
</dbReference>
<evidence type="ECO:0000256" key="2">
    <source>
        <dbReference type="ARBA" id="ARBA00005417"/>
    </source>
</evidence>
<evidence type="ECO:0000256" key="4">
    <source>
        <dbReference type="ARBA" id="ARBA00022475"/>
    </source>
</evidence>
<reference evidence="9 10" key="1">
    <citation type="submission" date="2019-11" db="EMBL/GenBank/DDBJ databases">
        <authorList>
            <person name="Dong K."/>
        </authorList>
    </citation>
    <scope>NUCLEOTIDE SEQUENCE [LARGE SCALE GENOMIC DNA]</scope>
    <source>
        <strain evidence="9 10">DK608</strain>
    </source>
</reference>
<dbReference type="EMBL" id="WMII01000015">
    <property type="protein sequence ID" value="MTH65672.1"/>
    <property type="molecule type" value="Genomic_DNA"/>
</dbReference>
<keyword evidence="6 9" id="KW-0067">ATP-binding</keyword>
<evidence type="ECO:0000256" key="5">
    <source>
        <dbReference type="ARBA" id="ARBA00022741"/>
    </source>
</evidence>
<dbReference type="Proteomes" id="UP000478740">
    <property type="component" value="Unassembled WGS sequence"/>
</dbReference>
<dbReference type="GO" id="GO:0005886">
    <property type="term" value="C:plasma membrane"/>
    <property type="evidence" value="ECO:0007669"/>
    <property type="project" value="UniProtKB-SubCell"/>
</dbReference>
<keyword evidence="3" id="KW-0813">Transport</keyword>
<dbReference type="NCBIfam" id="NF008453">
    <property type="entry name" value="PRK11308.1"/>
    <property type="match status" value="2"/>
</dbReference>
<protein>
    <submittedName>
        <fullName evidence="9">Dipeptide ABC transporter ATP-binding protein</fullName>
    </submittedName>
</protein>